<dbReference type="SUPFAM" id="SSF52540">
    <property type="entry name" value="P-loop containing nucleoside triphosphate hydrolases"/>
    <property type="match status" value="1"/>
</dbReference>
<evidence type="ECO:0008006" key="14">
    <source>
        <dbReference type="Google" id="ProtNLM"/>
    </source>
</evidence>
<keyword evidence="7 9" id="KW-1133">Transmembrane helix</keyword>
<dbReference type="AlphaFoldDB" id="A0A0C3GQ53"/>
<keyword evidence="8 9" id="KW-0472">Membrane</keyword>
<evidence type="ECO:0000256" key="1">
    <source>
        <dbReference type="ARBA" id="ARBA00004141"/>
    </source>
</evidence>
<evidence type="ECO:0000313" key="12">
    <source>
        <dbReference type="EMBL" id="KIM93534.1"/>
    </source>
</evidence>
<dbReference type="FunFam" id="3.40.50.300:FF:000967">
    <property type="entry name" value="ABC multidrug transporter mdr4"/>
    <property type="match status" value="1"/>
</dbReference>
<dbReference type="InterPro" id="IPR036640">
    <property type="entry name" value="ABC1_TM_sf"/>
</dbReference>
<dbReference type="HOGENOM" id="CLU_000604_84_3_1"/>
<comment type="subcellular location">
    <subcellularLocation>
        <location evidence="1">Membrane</location>
        <topology evidence="1">Multi-pass membrane protein</topology>
    </subcellularLocation>
</comment>
<dbReference type="SUPFAM" id="SSF90123">
    <property type="entry name" value="ABC transporter transmembrane region"/>
    <property type="match status" value="1"/>
</dbReference>
<evidence type="ECO:0000256" key="4">
    <source>
        <dbReference type="ARBA" id="ARBA00022692"/>
    </source>
</evidence>
<keyword evidence="3" id="KW-0813">Transport</keyword>
<comment type="similarity">
    <text evidence="2">Belongs to the ABC transporter superfamily. ABCB family. Multidrug resistance exporter (TC 3.A.1.201) subfamily.</text>
</comment>
<gene>
    <name evidence="12" type="ORF">OIDMADRAFT_61466</name>
</gene>
<dbReference type="InParanoid" id="A0A0C3GQ53"/>
<evidence type="ECO:0000259" key="11">
    <source>
        <dbReference type="PROSITE" id="PS50929"/>
    </source>
</evidence>
<dbReference type="PANTHER" id="PTHR24221">
    <property type="entry name" value="ATP-BINDING CASSETTE SUB-FAMILY B"/>
    <property type="match status" value="1"/>
</dbReference>
<dbReference type="GO" id="GO:0140359">
    <property type="term" value="F:ABC-type transporter activity"/>
    <property type="evidence" value="ECO:0007669"/>
    <property type="project" value="InterPro"/>
</dbReference>
<feature type="domain" description="ABC transmembrane type-1" evidence="11">
    <location>
        <begin position="84"/>
        <end position="161"/>
    </location>
</feature>
<evidence type="ECO:0000256" key="6">
    <source>
        <dbReference type="ARBA" id="ARBA00022840"/>
    </source>
</evidence>
<evidence type="ECO:0000256" key="2">
    <source>
        <dbReference type="ARBA" id="ARBA00007577"/>
    </source>
</evidence>
<feature type="transmembrane region" description="Helical" evidence="9">
    <location>
        <begin position="35"/>
        <end position="59"/>
    </location>
</feature>
<dbReference type="CDD" id="cd03249">
    <property type="entry name" value="ABC_MTABC3_MDL1_MDL2"/>
    <property type="match status" value="1"/>
</dbReference>
<keyword evidence="6" id="KW-0067">ATP-binding</keyword>
<evidence type="ECO:0000256" key="5">
    <source>
        <dbReference type="ARBA" id="ARBA00022741"/>
    </source>
</evidence>
<evidence type="ECO:0000256" key="7">
    <source>
        <dbReference type="ARBA" id="ARBA00022989"/>
    </source>
</evidence>
<dbReference type="InterPro" id="IPR003593">
    <property type="entry name" value="AAA+_ATPase"/>
</dbReference>
<feature type="domain" description="ABC transporter" evidence="10">
    <location>
        <begin position="197"/>
        <end position="434"/>
    </location>
</feature>
<dbReference type="GO" id="GO:0005524">
    <property type="term" value="F:ATP binding"/>
    <property type="evidence" value="ECO:0007669"/>
    <property type="project" value="UniProtKB-KW"/>
</dbReference>
<feature type="transmembrane region" description="Helical" evidence="9">
    <location>
        <begin position="101"/>
        <end position="120"/>
    </location>
</feature>
<dbReference type="Gene3D" id="1.20.1560.10">
    <property type="entry name" value="ABC transporter type 1, transmembrane domain"/>
    <property type="match status" value="1"/>
</dbReference>
<dbReference type="PROSITE" id="PS50929">
    <property type="entry name" value="ABC_TM1F"/>
    <property type="match status" value="2"/>
</dbReference>
<dbReference type="OrthoDB" id="6500128at2759"/>
<keyword evidence="5" id="KW-0547">Nucleotide-binding</keyword>
<evidence type="ECO:0000259" key="10">
    <source>
        <dbReference type="PROSITE" id="PS50893"/>
    </source>
</evidence>
<dbReference type="Proteomes" id="UP000054321">
    <property type="component" value="Unassembled WGS sequence"/>
</dbReference>
<dbReference type="GO" id="GO:0016887">
    <property type="term" value="F:ATP hydrolysis activity"/>
    <property type="evidence" value="ECO:0007669"/>
    <property type="project" value="InterPro"/>
</dbReference>
<keyword evidence="4 9" id="KW-0812">Transmembrane</keyword>
<name>A0A0C3GQ53_OIDMZ</name>
<evidence type="ECO:0000256" key="3">
    <source>
        <dbReference type="ARBA" id="ARBA00022448"/>
    </source>
</evidence>
<dbReference type="STRING" id="913774.A0A0C3GQ53"/>
<dbReference type="InterPro" id="IPR003439">
    <property type="entry name" value="ABC_transporter-like_ATP-bd"/>
</dbReference>
<dbReference type="PROSITE" id="PS50893">
    <property type="entry name" value="ABC_TRANSPORTER_2"/>
    <property type="match status" value="1"/>
</dbReference>
<dbReference type="Pfam" id="PF00664">
    <property type="entry name" value="ABC_membrane"/>
    <property type="match status" value="2"/>
</dbReference>
<dbReference type="SMART" id="SM00382">
    <property type="entry name" value="AAA"/>
    <property type="match status" value="1"/>
</dbReference>
<evidence type="ECO:0000256" key="9">
    <source>
        <dbReference type="SAM" id="Phobius"/>
    </source>
</evidence>
<dbReference type="Pfam" id="PF00005">
    <property type="entry name" value="ABC_tran"/>
    <property type="match status" value="1"/>
</dbReference>
<dbReference type="PANTHER" id="PTHR24221:SF503">
    <property type="entry name" value="MITOCHONDRIAL POTASSIUM CHANNEL ATP-BINDING SUBUNIT"/>
    <property type="match status" value="1"/>
</dbReference>
<reference evidence="12 13" key="1">
    <citation type="submission" date="2014-04" db="EMBL/GenBank/DDBJ databases">
        <authorList>
            <consortium name="DOE Joint Genome Institute"/>
            <person name="Kuo A."/>
            <person name="Martino E."/>
            <person name="Perotto S."/>
            <person name="Kohler A."/>
            <person name="Nagy L.G."/>
            <person name="Floudas D."/>
            <person name="Copeland A."/>
            <person name="Barry K.W."/>
            <person name="Cichocki N."/>
            <person name="Veneault-Fourrey C."/>
            <person name="LaButti K."/>
            <person name="Lindquist E.A."/>
            <person name="Lipzen A."/>
            <person name="Lundell T."/>
            <person name="Morin E."/>
            <person name="Murat C."/>
            <person name="Sun H."/>
            <person name="Tunlid A."/>
            <person name="Henrissat B."/>
            <person name="Grigoriev I.V."/>
            <person name="Hibbett D.S."/>
            <person name="Martin F."/>
            <person name="Nordberg H.P."/>
            <person name="Cantor M.N."/>
            <person name="Hua S.X."/>
        </authorList>
    </citation>
    <scope>NUCLEOTIDE SEQUENCE [LARGE SCALE GENOMIC DNA]</scope>
    <source>
        <strain evidence="12 13">Zn</strain>
    </source>
</reference>
<proteinExistence type="inferred from homology"/>
<dbReference type="InterPro" id="IPR027417">
    <property type="entry name" value="P-loop_NTPase"/>
</dbReference>
<dbReference type="InterPro" id="IPR011527">
    <property type="entry name" value="ABC1_TM_dom"/>
</dbReference>
<dbReference type="InterPro" id="IPR039421">
    <property type="entry name" value="Type_1_exporter"/>
</dbReference>
<dbReference type="EMBL" id="KN832894">
    <property type="protein sequence ID" value="KIM93534.1"/>
    <property type="molecule type" value="Genomic_DNA"/>
</dbReference>
<accession>A0A0C3GQ53</accession>
<sequence length="450" mass="49188">MRQDIGFFDQKEHSTGALTAFLSTGTSNLNSLSGAILGSMFSFIATIGGRLILSLVVGWKLALRYSYYGLTRAGGTGPRSLHWYLDRQASKSLWSILQASALYAASQSVVFLCAALGFWYGGSLIASGKYTMLQFFICFSALISGSQSAGTIFSFAPDISKALHAGDDLKAILDSRPAIDTWDTSGQPIDDTTNGSLEINDLCFRYPSRPQQLILDHFSLSIHSGQYIAIVGSSGSGKSTIISLIERFFNPTSGYISFASKDISKYNINDYRRMISLVSQETTIYQGTIRDNIILGSIADVSEEDLIEACREANLLDFIQSLPDGFSTFLGPQGNVLSGGQKQRMAIARALIRKPRILLLNEATSALDSESKKTVLEALDAAAKRRTTIAIAHRLSTIQKADRICVIEHGRLVESGTHNELMERRQAYFKLVQTQNVAIQVEVDVSSHSK</sequence>
<evidence type="ECO:0000313" key="13">
    <source>
        <dbReference type="Proteomes" id="UP000054321"/>
    </source>
</evidence>
<reference evidence="13" key="2">
    <citation type="submission" date="2015-01" db="EMBL/GenBank/DDBJ databases">
        <title>Evolutionary Origins and Diversification of the Mycorrhizal Mutualists.</title>
        <authorList>
            <consortium name="DOE Joint Genome Institute"/>
            <consortium name="Mycorrhizal Genomics Consortium"/>
            <person name="Kohler A."/>
            <person name="Kuo A."/>
            <person name="Nagy L.G."/>
            <person name="Floudas D."/>
            <person name="Copeland A."/>
            <person name="Barry K.W."/>
            <person name="Cichocki N."/>
            <person name="Veneault-Fourrey C."/>
            <person name="LaButti K."/>
            <person name="Lindquist E.A."/>
            <person name="Lipzen A."/>
            <person name="Lundell T."/>
            <person name="Morin E."/>
            <person name="Murat C."/>
            <person name="Riley R."/>
            <person name="Ohm R."/>
            <person name="Sun H."/>
            <person name="Tunlid A."/>
            <person name="Henrissat B."/>
            <person name="Grigoriev I.V."/>
            <person name="Hibbett D.S."/>
            <person name="Martin F."/>
        </authorList>
    </citation>
    <scope>NUCLEOTIDE SEQUENCE [LARGE SCALE GENOMIC DNA]</scope>
    <source>
        <strain evidence="13">Zn</strain>
    </source>
</reference>
<protein>
    <recommendedName>
        <fullName evidence="14">ABC transporter domain-containing protein</fullName>
    </recommendedName>
</protein>
<evidence type="ECO:0000256" key="8">
    <source>
        <dbReference type="ARBA" id="ARBA00023136"/>
    </source>
</evidence>
<keyword evidence="13" id="KW-1185">Reference proteome</keyword>
<dbReference type="Gene3D" id="3.40.50.300">
    <property type="entry name" value="P-loop containing nucleotide triphosphate hydrolases"/>
    <property type="match status" value="1"/>
</dbReference>
<dbReference type="GO" id="GO:0016020">
    <property type="term" value="C:membrane"/>
    <property type="evidence" value="ECO:0007669"/>
    <property type="project" value="UniProtKB-SubCell"/>
</dbReference>
<dbReference type="InterPro" id="IPR017871">
    <property type="entry name" value="ABC_transporter-like_CS"/>
</dbReference>
<feature type="domain" description="ABC transmembrane type-1" evidence="11">
    <location>
        <begin position="1"/>
        <end position="63"/>
    </location>
</feature>
<dbReference type="PROSITE" id="PS00211">
    <property type="entry name" value="ABC_TRANSPORTER_1"/>
    <property type="match status" value="1"/>
</dbReference>
<organism evidence="12 13">
    <name type="scientific">Oidiodendron maius (strain Zn)</name>
    <dbReference type="NCBI Taxonomy" id="913774"/>
    <lineage>
        <taxon>Eukaryota</taxon>
        <taxon>Fungi</taxon>
        <taxon>Dikarya</taxon>
        <taxon>Ascomycota</taxon>
        <taxon>Pezizomycotina</taxon>
        <taxon>Leotiomycetes</taxon>
        <taxon>Leotiomycetes incertae sedis</taxon>
        <taxon>Myxotrichaceae</taxon>
        <taxon>Oidiodendron</taxon>
    </lineage>
</organism>